<comment type="caution">
    <text evidence="1">The sequence shown here is derived from an EMBL/GenBank/DDBJ whole genome shotgun (WGS) entry which is preliminary data.</text>
</comment>
<name>A0ABQ1HG68_9FLAO</name>
<evidence type="ECO:0000313" key="1">
    <source>
        <dbReference type="EMBL" id="GGA74546.1"/>
    </source>
</evidence>
<dbReference type="Proteomes" id="UP000658793">
    <property type="component" value="Unassembled WGS sequence"/>
</dbReference>
<keyword evidence="2" id="KW-1185">Reference proteome</keyword>
<sequence length="270" mass="32182">MKKIATILFIGIILNSCSNNDNLDSENPDALVTSIKIDLINAVQMEIFDFQFEYDYKKRLIKKTTAQLIQQNGSFNYINLDVYTTLTYNNNNVTVEDFSTSNNYPLSKNTNYYTLNNKNQITIREIPDIYYNERSKKMFYKYANNKLTEIITTYPNRPYDVIIPYYSYILTYSEKFYYDTNGNLSKTEYYEQHDNVNVGNKTIRTFENYDSSYNPTKRLFLLEEYFYRSLSNNNFRRYTQKTYNEFNDLINFSENNLSFNYDANGNIIIN</sequence>
<dbReference type="EMBL" id="BMGA01000003">
    <property type="protein sequence ID" value="GGA74546.1"/>
    <property type="molecule type" value="Genomic_DNA"/>
</dbReference>
<accession>A0ABQ1HG68</accession>
<dbReference type="RefSeq" id="WP_188493598.1">
    <property type="nucleotide sequence ID" value="NZ_BMGA01000003.1"/>
</dbReference>
<organism evidence="1 2">
    <name type="scientific">Flavobacterium palustre</name>
    <dbReference type="NCBI Taxonomy" id="1476463"/>
    <lineage>
        <taxon>Bacteria</taxon>
        <taxon>Pseudomonadati</taxon>
        <taxon>Bacteroidota</taxon>
        <taxon>Flavobacteriia</taxon>
        <taxon>Flavobacteriales</taxon>
        <taxon>Flavobacteriaceae</taxon>
        <taxon>Flavobacterium</taxon>
    </lineage>
</organism>
<evidence type="ECO:0000313" key="2">
    <source>
        <dbReference type="Proteomes" id="UP000658793"/>
    </source>
</evidence>
<gene>
    <name evidence="1" type="ORF">GCM10008015_14010</name>
</gene>
<evidence type="ECO:0008006" key="3">
    <source>
        <dbReference type="Google" id="ProtNLM"/>
    </source>
</evidence>
<proteinExistence type="predicted"/>
<protein>
    <recommendedName>
        <fullName evidence="3">YD repeat-containing protein</fullName>
    </recommendedName>
</protein>
<reference evidence="2" key="1">
    <citation type="journal article" date="2019" name="Int. J. Syst. Evol. Microbiol.">
        <title>The Global Catalogue of Microorganisms (GCM) 10K type strain sequencing project: providing services to taxonomists for standard genome sequencing and annotation.</title>
        <authorList>
            <consortium name="The Broad Institute Genomics Platform"/>
            <consortium name="The Broad Institute Genome Sequencing Center for Infectious Disease"/>
            <person name="Wu L."/>
            <person name="Ma J."/>
        </authorList>
    </citation>
    <scope>NUCLEOTIDE SEQUENCE [LARGE SCALE GENOMIC DNA]</scope>
    <source>
        <strain evidence="2">CGMCC 1.12811</strain>
    </source>
</reference>